<evidence type="ECO:0000313" key="2">
    <source>
        <dbReference type="Proteomes" id="UP001205566"/>
    </source>
</evidence>
<keyword evidence="2" id="KW-1185">Reference proteome</keyword>
<gene>
    <name evidence="1" type="ORF">HXX02_17185</name>
</gene>
<reference evidence="1" key="1">
    <citation type="thesis" date="2020" institute="Technische Universitat Dresden" country="Dresden, Germany">
        <title>The Agarolytic System of Microbulbifer elongatus PORT2, Isolated from Batu Karas, Pangandaran West Java Indonesia.</title>
        <authorList>
            <person name="Anggraeni S.R."/>
        </authorList>
    </citation>
    <scope>NUCLEOTIDE SEQUENCE</scope>
    <source>
        <strain evidence="1">PORT2</strain>
    </source>
</reference>
<organism evidence="1 2">
    <name type="scientific">Microbulbifer elongatus</name>
    <dbReference type="NCBI Taxonomy" id="86173"/>
    <lineage>
        <taxon>Bacteria</taxon>
        <taxon>Pseudomonadati</taxon>
        <taxon>Pseudomonadota</taxon>
        <taxon>Gammaproteobacteria</taxon>
        <taxon>Cellvibrionales</taxon>
        <taxon>Microbulbiferaceae</taxon>
        <taxon>Microbulbifer</taxon>
    </lineage>
</organism>
<name>A0ABT1P7R7_9GAMM</name>
<proteinExistence type="predicted"/>
<dbReference type="RefSeq" id="WP_255876104.1">
    <property type="nucleotide sequence ID" value="NZ_JACASI010000057.1"/>
</dbReference>
<dbReference type="EMBL" id="JACASI010000057">
    <property type="protein sequence ID" value="MCQ3831169.1"/>
    <property type="molecule type" value="Genomic_DNA"/>
</dbReference>
<comment type="caution">
    <text evidence="1">The sequence shown here is derived from an EMBL/GenBank/DDBJ whole genome shotgun (WGS) entry which is preliminary data.</text>
</comment>
<sequence length="94" mass="10736">MKYTKENIKTADLSELQNYKIRIVAKSNRRGGSKLFNGKPNCSGFNINKLIHDGITVAQYQAIIKNNFSSSDPQFCLTKHLKYDIEHGNFELVE</sequence>
<evidence type="ECO:0000313" key="1">
    <source>
        <dbReference type="EMBL" id="MCQ3831169.1"/>
    </source>
</evidence>
<dbReference type="Proteomes" id="UP001205566">
    <property type="component" value="Unassembled WGS sequence"/>
</dbReference>
<protein>
    <submittedName>
        <fullName evidence="1">Uncharacterized protein</fullName>
    </submittedName>
</protein>
<accession>A0ABT1P7R7</accession>